<reference evidence="3" key="1">
    <citation type="journal article" date="2019" name="Int. J. Syst. Evol. Microbiol.">
        <title>The Global Catalogue of Microorganisms (GCM) 10K type strain sequencing project: providing services to taxonomists for standard genome sequencing and annotation.</title>
        <authorList>
            <consortium name="The Broad Institute Genomics Platform"/>
            <consortium name="The Broad Institute Genome Sequencing Center for Infectious Disease"/>
            <person name="Wu L."/>
            <person name="Ma J."/>
        </authorList>
    </citation>
    <scope>NUCLEOTIDE SEQUENCE [LARGE SCALE GENOMIC DNA]</scope>
    <source>
        <strain evidence="3">CGMCC 4.7198</strain>
    </source>
</reference>
<feature type="region of interest" description="Disordered" evidence="1">
    <location>
        <begin position="1"/>
        <end position="41"/>
    </location>
</feature>
<dbReference type="Proteomes" id="UP001596957">
    <property type="component" value="Unassembled WGS sequence"/>
</dbReference>
<evidence type="ECO:0000313" key="2">
    <source>
        <dbReference type="EMBL" id="MFD0288109.1"/>
    </source>
</evidence>
<dbReference type="InterPro" id="IPR049979">
    <property type="entry name" value="Cys_resp_CS_actino"/>
</dbReference>
<dbReference type="RefSeq" id="WP_381301791.1">
    <property type="nucleotide sequence ID" value="NZ_JBHTEC010000007.1"/>
</dbReference>
<feature type="compositionally biased region" description="Basic and acidic residues" evidence="1">
    <location>
        <begin position="15"/>
        <end position="24"/>
    </location>
</feature>
<accession>A0ABW2VVG3</accession>
<sequence>MSKIPARSRNRRRSRAVERDDDTMPARPRARRAGRAGVTEVPGVSRLPAKVLAPRRRVHLYSRPHIDLQRVAGALCRP</sequence>
<dbReference type="EMBL" id="JBHTEC010000007">
    <property type="protein sequence ID" value="MFD0288109.1"/>
    <property type="molecule type" value="Genomic_DNA"/>
</dbReference>
<dbReference type="NCBIfam" id="NF042934">
    <property type="entry name" value="cis_reg_atten"/>
    <property type="match status" value="1"/>
</dbReference>
<feature type="compositionally biased region" description="Basic residues" evidence="1">
    <location>
        <begin position="1"/>
        <end position="14"/>
    </location>
</feature>
<gene>
    <name evidence="2" type="ORF">ACFQZP_42180</name>
</gene>
<keyword evidence="3" id="KW-1185">Reference proteome</keyword>
<organism evidence="2 3">
    <name type="scientific">Streptomyces lutosisoli</name>
    <dbReference type="NCBI Taxonomy" id="2665721"/>
    <lineage>
        <taxon>Bacteria</taxon>
        <taxon>Bacillati</taxon>
        <taxon>Actinomycetota</taxon>
        <taxon>Actinomycetes</taxon>
        <taxon>Kitasatosporales</taxon>
        <taxon>Streptomycetaceae</taxon>
        <taxon>Streptomyces</taxon>
    </lineage>
</organism>
<name>A0ABW2VVG3_9ACTN</name>
<comment type="caution">
    <text evidence="2">The sequence shown here is derived from an EMBL/GenBank/DDBJ whole genome shotgun (WGS) entry which is preliminary data.</text>
</comment>
<evidence type="ECO:0000313" key="3">
    <source>
        <dbReference type="Proteomes" id="UP001596957"/>
    </source>
</evidence>
<protein>
    <submittedName>
        <fullName evidence="2">Leader peptide</fullName>
    </submittedName>
</protein>
<proteinExistence type="predicted"/>
<evidence type="ECO:0000256" key="1">
    <source>
        <dbReference type="SAM" id="MobiDB-lite"/>
    </source>
</evidence>